<protein>
    <submittedName>
        <fullName evidence="1">Uncharacterized protein</fullName>
    </submittedName>
</protein>
<reference evidence="1 2" key="1">
    <citation type="submission" date="2018-06" db="EMBL/GenBank/DDBJ databases">
        <authorList>
            <consortium name="Pathogen Informatics"/>
            <person name="Doyle S."/>
        </authorList>
    </citation>
    <scope>NUCLEOTIDE SEQUENCE [LARGE SCALE GENOMIC DNA]</scope>
    <source>
        <strain evidence="1 2">NCTC10418</strain>
    </source>
</reference>
<proteinExistence type="predicted"/>
<accession>A0A376KQL0</accession>
<dbReference type="Proteomes" id="UP000255460">
    <property type="component" value="Unassembled WGS sequence"/>
</dbReference>
<name>A0A376KQL0_ECOLX</name>
<dbReference type="EMBL" id="UFZQ01000001">
    <property type="protein sequence ID" value="STE84237.1"/>
    <property type="molecule type" value="Genomic_DNA"/>
</dbReference>
<evidence type="ECO:0000313" key="2">
    <source>
        <dbReference type="Proteomes" id="UP000255460"/>
    </source>
</evidence>
<gene>
    <name evidence="1" type="ORF">NCTC10418_01921</name>
</gene>
<dbReference type="AlphaFoldDB" id="A0A376KQL0"/>
<evidence type="ECO:0000313" key="1">
    <source>
        <dbReference type="EMBL" id="STE84237.1"/>
    </source>
</evidence>
<sequence length="47" mass="5317">MSYGLRWRLRRLGKNRGLIVPAGCVKDADIAKKHGEYHTHILVWGGS</sequence>
<organism evidence="1 2">
    <name type="scientific">Escherichia coli</name>
    <dbReference type="NCBI Taxonomy" id="562"/>
    <lineage>
        <taxon>Bacteria</taxon>
        <taxon>Pseudomonadati</taxon>
        <taxon>Pseudomonadota</taxon>
        <taxon>Gammaproteobacteria</taxon>
        <taxon>Enterobacterales</taxon>
        <taxon>Enterobacteriaceae</taxon>
        <taxon>Escherichia</taxon>
    </lineage>
</organism>